<dbReference type="EMBL" id="BAAAQB010000030">
    <property type="protein sequence ID" value="GAA2136993.1"/>
    <property type="molecule type" value="Genomic_DNA"/>
</dbReference>
<sequence>MFAIGDGVLGVLFPVQHSTRWDLGPKPWGAYMRWFADHPGITRALSAAQIAAGVACAARLPSTPR</sequence>
<reference evidence="1 2" key="1">
    <citation type="journal article" date="2019" name="Int. J. Syst. Evol. Microbiol.">
        <title>The Global Catalogue of Microorganisms (GCM) 10K type strain sequencing project: providing services to taxonomists for standard genome sequencing and annotation.</title>
        <authorList>
            <consortium name="The Broad Institute Genomics Platform"/>
            <consortium name="The Broad Institute Genome Sequencing Center for Infectious Disease"/>
            <person name="Wu L."/>
            <person name="Ma J."/>
        </authorList>
    </citation>
    <scope>NUCLEOTIDE SEQUENCE [LARGE SCALE GENOMIC DNA]</scope>
    <source>
        <strain evidence="1 2">JCM 15921</strain>
    </source>
</reference>
<comment type="caution">
    <text evidence="1">The sequence shown here is derived from an EMBL/GenBank/DDBJ whole genome shotgun (WGS) entry which is preliminary data.</text>
</comment>
<name>A0ABN2Z5I9_9MICC</name>
<proteinExistence type="predicted"/>
<keyword evidence="2" id="KW-1185">Reference proteome</keyword>
<evidence type="ECO:0000313" key="1">
    <source>
        <dbReference type="EMBL" id="GAA2136993.1"/>
    </source>
</evidence>
<evidence type="ECO:0000313" key="2">
    <source>
        <dbReference type="Proteomes" id="UP001500102"/>
    </source>
</evidence>
<accession>A0ABN2Z5I9</accession>
<gene>
    <name evidence="1" type="ORF">GCM10009825_22710</name>
</gene>
<organism evidence="1 2">
    <name type="scientific">Arthrobacter humicola</name>
    <dbReference type="NCBI Taxonomy" id="409291"/>
    <lineage>
        <taxon>Bacteria</taxon>
        <taxon>Bacillati</taxon>
        <taxon>Actinomycetota</taxon>
        <taxon>Actinomycetes</taxon>
        <taxon>Micrococcales</taxon>
        <taxon>Micrococcaceae</taxon>
        <taxon>Arthrobacter</taxon>
    </lineage>
</organism>
<dbReference type="Proteomes" id="UP001500102">
    <property type="component" value="Unassembled WGS sequence"/>
</dbReference>
<protein>
    <submittedName>
        <fullName evidence="1">Uncharacterized protein</fullName>
    </submittedName>
</protein>